<sequence length="438" mass="48699">MGVGGSFNLINASPYNWTRTGFNQYQMVSWDFPERLNSGEVYGGYVEYSDGVFSTLEDDYGDLTYSFDGAPNVHIFVRAERYDEYASDTSMNIYVELTKSSGDVARTDLGFRHDGSVDYVVVGVQDNVYGNDAPVDWMHSSLAVIGDMTLSQVSIAGSHDSGMAVDNGGTFFASDANAKTQVLSINDQLTKGTRWFDIRPVVSDGRWVCGHYGYTGSFVKWQGRNGQYIDEVVDQVNSFLATNKELVVLEISHGLQTDDNYRDLTSDEWNDALDQFLKLKNVYVLKQGDDFFNLTMNDFIGSQGAVILISRDYEPPSSYVQKGVYGTSSFPYGGSYADKGTPQEVIDDQINKLKTWREGRPDAKYFQLSWTVTLQGADNVFSTILDGANSIKGTLAKNLIPVLSKTAVANSMLIDYVIDKQVAVTAMASNYLYKTRYE</sequence>
<comment type="caution">
    <text evidence="1">The sequence shown here is derived from an EMBL/GenBank/DDBJ whole genome shotgun (WGS) entry which is preliminary data.</text>
</comment>
<keyword evidence="2" id="KW-1185">Reference proteome</keyword>
<dbReference type="PANTHER" id="PTHR13593">
    <property type="match status" value="1"/>
</dbReference>
<dbReference type="InterPro" id="IPR017946">
    <property type="entry name" value="PLC-like_Pdiesterase_TIM-brl"/>
</dbReference>
<name>A0ABR4PFB1_9HELO</name>
<proteinExistence type="predicted"/>
<accession>A0ABR4PFB1</accession>
<reference evidence="1 2" key="1">
    <citation type="submission" date="2024-06" db="EMBL/GenBank/DDBJ databases">
        <title>Complete genome of Phlyctema vagabunda strain 19-DSS-EL-015.</title>
        <authorList>
            <person name="Fiorenzani C."/>
        </authorList>
    </citation>
    <scope>NUCLEOTIDE SEQUENCE [LARGE SCALE GENOMIC DNA]</scope>
    <source>
        <strain evidence="1 2">19-DSS-EL-015</strain>
    </source>
</reference>
<protein>
    <submittedName>
        <fullName evidence="1">PLC-like phosphodiesterase</fullName>
    </submittedName>
</protein>
<evidence type="ECO:0000313" key="2">
    <source>
        <dbReference type="Proteomes" id="UP001629113"/>
    </source>
</evidence>
<dbReference type="Gene3D" id="3.20.20.190">
    <property type="entry name" value="Phosphatidylinositol (PI) phosphodiesterase"/>
    <property type="match status" value="1"/>
</dbReference>
<dbReference type="Proteomes" id="UP001629113">
    <property type="component" value="Unassembled WGS sequence"/>
</dbReference>
<dbReference type="EMBL" id="JBFCZG010000005">
    <property type="protein sequence ID" value="KAL3421997.1"/>
    <property type="molecule type" value="Genomic_DNA"/>
</dbReference>
<dbReference type="InterPro" id="IPR051057">
    <property type="entry name" value="PI-PLC_domain"/>
</dbReference>
<evidence type="ECO:0000313" key="1">
    <source>
        <dbReference type="EMBL" id="KAL3421997.1"/>
    </source>
</evidence>
<dbReference type="SUPFAM" id="SSF51695">
    <property type="entry name" value="PLC-like phosphodiesterases"/>
    <property type="match status" value="1"/>
</dbReference>
<dbReference type="PANTHER" id="PTHR13593:SF143">
    <property type="entry name" value="PHOSPHATIDYLINOSITOL-SPECIFIC PHOSPHOLIPASE C X DOMAIN-CONTAINING PROTEIN"/>
    <property type="match status" value="1"/>
</dbReference>
<gene>
    <name evidence="1" type="ORF">PVAG01_06153</name>
</gene>
<organism evidence="1 2">
    <name type="scientific">Phlyctema vagabunda</name>
    <dbReference type="NCBI Taxonomy" id="108571"/>
    <lineage>
        <taxon>Eukaryota</taxon>
        <taxon>Fungi</taxon>
        <taxon>Dikarya</taxon>
        <taxon>Ascomycota</taxon>
        <taxon>Pezizomycotina</taxon>
        <taxon>Leotiomycetes</taxon>
        <taxon>Helotiales</taxon>
        <taxon>Dermateaceae</taxon>
        <taxon>Phlyctema</taxon>
    </lineage>
</organism>